<name>A0A495SCI1_9FLAO</name>
<keyword evidence="1" id="KW-1133">Transmembrane helix</keyword>
<feature type="transmembrane region" description="Helical" evidence="1">
    <location>
        <begin position="7"/>
        <end position="28"/>
    </location>
</feature>
<comment type="caution">
    <text evidence="2">The sequence shown here is derived from an EMBL/GenBank/DDBJ whole genome shotgun (WGS) entry which is preliminary data.</text>
</comment>
<dbReference type="AlphaFoldDB" id="A0A495SCI1"/>
<reference evidence="2 3" key="1">
    <citation type="submission" date="2018-10" db="EMBL/GenBank/DDBJ databases">
        <title>Genomic Encyclopedia of Archaeal and Bacterial Type Strains, Phase II (KMG-II): from individual species to whole genera.</title>
        <authorList>
            <person name="Goeker M."/>
        </authorList>
    </citation>
    <scope>NUCLEOTIDE SEQUENCE [LARGE SCALE GENOMIC DNA]</scope>
    <source>
        <strain evidence="2 3">DSM 14219</strain>
    </source>
</reference>
<proteinExistence type="predicted"/>
<dbReference type="OrthoDB" id="662998at2"/>
<keyword evidence="3" id="KW-1185">Reference proteome</keyword>
<gene>
    <name evidence="2" type="ORF">BCF58_2083</name>
</gene>
<protein>
    <submittedName>
        <fullName evidence="2">Uncharacterized protein</fullName>
    </submittedName>
</protein>
<dbReference type="Proteomes" id="UP000272428">
    <property type="component" value="Unassembled WGS sequence"/>
</dbReference>
<accession>A0A495SCI1</accession>
<evidence type="ECO:0000313" key="3">
    <source>
        <dbReference type="Proteomes" id="UP000272428"/>
    </source>
</evidence>
<dbReference type="RefSeq" id="WP_121461692.1">
    <property type="nucleotide sequence ID" value="NZ_RBXB01000002.1"/>
</dbReference>
<feature type="transmembrane region" description="Helical" evidence="1">
    <location>
        <begin position="40"/>
        <end position="65"/>
    </location>
</feature>
<organism evidence="2 3">
    <name type="scientific">Chryseobacterium defluvii</name>
    <dbReference type="NCBI Taxonomy" id="160396"/>
    <lineage>
        <taxon>Bacteria</taxon>
        <taxon>Pseudomonadati</taxon>
        <taxon>Bacteroidota</taxon>
        <taxon>Flavobacteriia</taxon>
        <taxon>Flavobacteriales</taxon>
        <taxon>Weeksellaceae</taxon>
        <taxon>Chryseobacterium group</taxon>
        <taxon>Chryseobacterium</taxon>
    </lineage>
</organism>
<evidence type="ECO:0000256" key="1">
    <source>
        <dbReference type="SAM" id="Phobius"/>
    </source>
</evidence>
<keyword evidence="1" id="KW-0472">Membrane</keyword>
<evidence type="ECO:0000313" key="2">
    <source>
        <dbReference type="EMBL" id="RKS97948.1"/>
    </source>
</evidence>
<sequence>MKNNPVFYIIPIIFSLVGIGMLLGGYFAPPGSLTDDGYPLNYFLYAMGAFFIIFPNLLIIIIGYFGRQNAQNIAGLKANGLKGKARVMHMRRTGVSINDIPQVVLQLRITTDMGEQFTVDYKKCIDPLYYNLITPDRDLMVYINRENKKEVYLDLETEWARLAKG</sequence>
<keyword evidence="1" id="KW-0812">Transmembrane</keyword>
<dbReference type="EMBL" id="RBXB01000002">
    <property type="protein sequence ID" value="RKS97948.1"/>
    <property type="molecule type" value="Genomic_DNA"/>
</dbReference>